<reference evidence="5" key="2">
    <citation type="submission" date="2015-05" db="EMBL/GenBank/DDBJ databases">
        <title>Complete genome sequence of Corynebacterium testudinoris DSM 44614, recovered from necrotic lesions in the mouth of a tortoise.</title>
        <authorList>
            <person name="Ruckert C."/>
            <person name="Albersmeier A."/>
            <person name="Winkler A."/>
            <person name="Tauch A."/>
        </authorList>
    </citation>
    <scope>NUCLEOTIDE SEQUENCE [LARGE SCALE GENOMIC DNA]</scope>
    <source>
        <strain evidence="5">DSM 44614</strain>
    </source>
</reference>
<dbReference type="EC" id="2.3.1.-" evidence="4"/>
<gene>
    <name evidence="4" type="ORF">CTEST_11235</name>
</gene>
<keyword evidence="5" id="KW-1185">Reference proteome</keyword>
<evidence type="ECO:0000313" key="5">
    <source>
        <dbReference type="Proteomes" id="UP000035540"/>
    </source>
</evidence>
<evidence type="ECO:0000313" key="4">
    <source>
        <dbReference type="EMBL" id="AKK09655.1"/>
    </source>
</evidence>
<dbReference type="OrthoDB" id="9788300at2"/>
<dbReference type="SUPFAM" id="SSF55729">
    <property type="entry name" value="Acyl-CoA N-acyltransferases (Nat)"/>
    <property type="match status" value="1"/>
</dbReference>
<dbReference type="GO" id="GO:0016747">
    <property type="term" value="F:acyltransferase activity, transferring groups other than amino-acyl groups"/>
    <property type="evidence" value="ECO:0007669"/>
    <property type="project" value="InterPro"/>
</dbReference>
<dbReference type="Gene3D" id="3.40.630.30">
    <property type="match status" value="1"/>
</dbReference>
<protein>
    <submittedName>
        <fullName evidence="4">Acetyltransferase</fullName>
        <ecNumber evidence="4">2.3.1.-</ecNumber>
    </submittedName>
</protein>
<accession>A0A0G3HA93</accession>
<dbReference type="CDD" id="cd04301">
    <property type="entry name" value="NAT_SF"/>
    <property type="match status" value="1"/>
</dbReference>
<feature type="domain" description="N-acetyltransferase" evidence="3">
    <location>
        <begin position="4"/>
        <end position="146"/>
    </location>
</feature>
<dbReference type="PANTHER" id="PTHR43800:SF1">
    <property type="entry name" value="PEPTIDYL-LYSINE N-ACETYLTRANSFERASE YJAB"/>
    <property type="match status" value="1"/>
</dbReference>
<reference evidence="4 5" key="1">
    <citation type="journal article" date="2015" name="Genome Announc.">
        <title>Complete Genome Sequence of the Type Strain Corynebacterium testudinoris DSM 44614, Recovered from Necrotic Lesions in the Mouth of a Tortoise.</title>
        <authorList>
            <person name="Ruckert C."/>
            <person name="Kriete M."/>
            <person name="Jaenicke S."/>
            <person name="Winkler A."/>
            <person name="Tauch A."/>
        </authorList>
    </citation>
    <scope>NUCLEOTIDE SEQUENCE [LARGE SCALE GENOMIC DNA]</scope>
    <source>
        <strain evidence="4 5">DSM 44614</strain>
    </source>
</reference>
<evidence type="ECO:0000256" key="2">
    <source>
        <dbReference type="ARBA" id="ARBA00023315"/>
    </source>
</evidence>
<sequence length="164" mass="18039">MSEVKIRPTVGVAEYPELVKIWRSSVDASHDFLSEQDRDAIESKLASDYFPAVDLWVAELDGQPIGFSGVADGNLEMLFIAAAERGTGVGSALLAHAVRELGAIAVDVNEQNQQATAFYLNRGFEVTGRSDTDEAGRPYPLLHLKISRARPRPSRRRSGGWRQQ</sequence>
<dbReference type="PANTHER" id="PTHR43800">
    <property type="entry name" value="PEPTIDYL-LYSINE N-ACETYLTRANSFERASE YJAB"/>
    <property type="match status" value="1"/>
</dbReference>
<proteinExistence type="predicted"/>
<evidence type="ECO:0000256" key="1">
    <source>
        <dbReference type="ARBA" id="ARBA00022679"/>
    </source>
</evidence>
<dbReference type="KEGG" id="cted:CTEST_11235"/>
<dbReference type="EMBL" id="CP011545">
    <property type="protein sequence ID" value="AKK09655.1"/>
    <property type="molecule type" value="Genomic_DNA"/>
</dbReference>
<dbReference type="InterPro" id="IPR000182">
    <property type="entry name" value="GNAT_dom"/>
</dbReference>
<dbReference type="PROSITE" id="PS51186">
    <property type="entry name" value="GNAT"/>
    <property type="match status" value="1"/>
</dbReference>
<dbReference type="InterPro" id="IPR016181">
    <property type="entry name" value="Acyl_CoA_acyltransferase"/>
</dbReference>
<evidence type="ECO:0000259" key="3">
    <source>
        <dbReference type="PROSITE" id="PS51186"/>
    </source>
</evidence>
<dbReference type="RefSeq" id="WP_047253779.1">
    <property type="nucleotide sequence ID" value="NZ_CP011545.1"/>
</dbReference>
<keyword evidence="2 4" id="KW-0012">Acyltransferase</keyword>
<name>A0A0G3HA93_9CORY</name>
<organism evidence="4 5">
    <name type="scientific">Corynebacterium testudinoris</name>
    <dbReference type="NCBI Taxonomy" id="136857"/>
    <lineage>
        <taxon>Bacteria</taxon>
        <taxon>Bacillati</taxon>
        <taxon>Actinomycetota</taxon>
        <taxon>Actinomycetes</taxon>
        <taxon>Mycobacteriales</taxon>
        <taxon>Corynebacteriaceae</taxon>
        <taxon>Corynebacterium</taxon>
    </lineage>
</organism>
<dbReference type="NCBIfam" id="NF007807">
    <property type="entry name" value="PRK10514.1"/>
    <property type="match status" value="1"/>
</dbReference>
<keyword evidence="1 4" id="KW-0808">Transferase</keyword>
<dbReference type="Pfam" id="PF13508">
    <property type="entry name" value="Acetyltransf_7"/>
    <property type="match status" value="1"/>
</dbReference>
<dbReference type="AlphaFoldDB" id="A0A0G3HA93"/>
<dbReference type="Proteomes" id="UP000035540">
    <property type="component" value="Chromosome"/>
</dbReference>